<gene>
    <name evidence="5" type="ORF">CYMTET_30492</name>
    <name evidence="4" type="ORF">CYMTET_34014</name>
</gene>
<feature type="transmembrane region" description="Helical" evidence="3">
    <location>
        <begin position="36"/>
        <end position="56"/>
    </location>
</feature>
<keyword evidence="3" id="KW-0812">Transmembrane</keyword>
<evidence type="ECO:0000256" key="3">
    <source>
        <dbReference type="SAM" id="Phobius"/>
    </source>
</evidence>
<feature type="transmembrane region" description="Helical" evidence="3">
    <location>
        <begin position="162"/>
        <end position="184"/>
    </location>
</feature>
<keyword evidence="6" id="KW-1185">Reference proteome</keyword>
<evidence type="ECO:0000313" key="4">
    <source>
        <dbReference type="EMBL" id="KAK3256871.1"/>
    </source>
</evidence>
<evidence type="ECO:0000256" key="1">
    <source>
        <dbReference type="ARBA" id="ARBA00022737"/>
    </source>
</evidence>
<reference evidence="4 6" key="1">
    <citation type="journal article" date="2015" name="Genome Biol. Evol.">
        <title>Comparative Genomics of a Bacterivorous Green Alga Reveals Evolutionary Causalities and Consequences of Phago-Mixotrophic Mode of Nutrition.</title>
        <authorList>
            <person name="Burns J.A."/>
            <person name="Paasch A."/>
            <person name="Narechania A."/>
            <person name="Kim E."/>
        </authorList>
    </citation>
    <scope>NUCLEOTIDE SEQUENCE [LARGE SCALE GENOMIC DNA]</scope>
    <source>
        <strain evidence="4">PLY_AMNH</strain>
    </source>
</reference>
<dbReference type="GO" id="GO:0035269">
    <property type="term" value="P:protein O-linked glycosylation via mannose"/>
    <property type="evidence" value="ECO:0007669"/>
    <property type="project" value="TreeGrafter"/>
</dbReference>
<dbReference type="PANTHER" id="PTHR44227:SF3">
    <property type="entry name" value="PROTEIN O-MANNOSYL-TRANSFERASE TMTC4"/>
    <property type="match status" value="1"/>
</dbReference>
<sequence length="302" mass="32092">MRKRKCTTRTNEDPLSCAYDVAAAGKSPKIKRRSFGLARAALAAGLLAMLCNVNSVPGDFLIDDVMAVVTNDDVTGNAPLREIWRHDFWGKPISSPVSHKSYRPLTTLSFRANASWFGPEPFSFHAINVLLHGFVTGLFALMAGHICSLLPARHDGRQEAEVGGLVAGLIFAVHPIHTEAAAGLAQVANVTGRAELLSGLFYVLAFLAYASLTAETPDTRVAEARAPEAAVAPKLYTPGQVLRQVAAVGAAAVCGAAAMLCKEQGLTVLAVCALYDVCFHLRLHIGTALGDSRQVRPSLLAH</sequence>
<proteinExistence type="predicted"/>
<dbReference type="GO" id="GO:0000030">
    <property type="term" value="F:mannosyltransferase activity"/>
    <property type="evidence" value="ECO:0007669"/>
    <property type="project" value="TreeGrafter"/>
</dbReference>
<keyword evidence="3" id="KW-0472">Membrane</keyword>
<reference evidence="4" key="2">
    <citation type="submission" date="2023-06" db="EMBL/GenBank/DDBJ databases">
        <title>Long-read-based genome assembly of the green algal bacterivore Cymbomonas tetramitiformis.</title>
        <authorList>
            <person name="Gyaltshen Y."/>
            <person name="Rozenberg A."/>
            <person name="Paasch A."/>
            <person name="Burns J.A."/>
            <person name="Warring S."/>
            <person name="Larson R."/>
            <person name="Maurer-Alcala X."/>
            <person name="Dacks J."/>
            <person name="Kim E."/>
        </authorList>
    </citation>
    <scope>NUCLEOTIDE SEQUENCE</scope>
    <source>
        <strain evidence="4">PLY_AMNH</strain>
    </source>
</reference>
<dbReference type="EMBL" id="LGRX02017596">
    <property type="protein sequence ID" value="KAK3260553.1"/>
    <property type="molecule type" value="Genomic_DNA"/>
</dbReference>
<name>A0AAE0FBT0_9CHLO</name>
<dbReference type="AlphaFoldDB" id="A0AAE0FBT0"/>
<evidence type="ECO:0000313" key="6">
    <source>
        <dbReference type="Proteomes" id="UP001190700"/>
    </source>
</evidence>
<keyword evidence="3" id="KW-1133">Transmembrane helix</keyword>
<accession>A0AAE0FBT0</accession>
<dbReference type="GO" id="GO:0030968">
    <property type="term" value="P:endoplasmic reticulum unfolded protein response"/>
    <property type="evidence" value="ECO:0007669"/>
    <property type="project" value="TreeGrafter"/>
</dbReference>
<organism evidence="4 6">
    <name type="scientific">Cymbomonas tetramitiformis</name>
    <dbReference type="NCBI Taxonomy" id="36881"/>
    <lineage>
        <taxon>Eukaryota</taxon>
        <taxon>Viridiplantae</taxon>
        <taxon>Chlorophyta</taxon>
        <taxon>Pyramimonadophyceae</taxon>
        <taxon>Pyramimonadales</taxon>
        <taxon>Pyramimonadaceae</taxon>
        <taxon>Cymbomonas</taxon>
    </lineage>
</organism>
<dbReference type="Proteomes" id="UP001190700">
    <property type="component" value="Unassembled WGS sequence"/>
</dbReference>
<feature type="transmembrane region" description="Helical" evidence="3">
    <location>
        <begin position="129"/>
        <end position="150"/>
    </location>
</feature>
<evidence type="ECO:0000256" key="2">
    <source>
        <dbReference type="ARBA" id="ARBA00022803"/>
    </source>
</evidence>
<feature type="transmembrane region" description="Helical" evidence="3">
    <location>
        <begin position="196"/>
        <end position="214"/>
    </location>
</feature>
<comment type="caution">
    <text evidence="4">The sequence shown here is derived from an EMBL/GenBank/DDBJ whole genome shotgun (WGS) entry which is preliminary data.</text>
</comment>
<keyword evidence="1" id="KW-0677">Repeat</keyword>
<evidence type="ECO:0000313" key="5">
    <source>
        <dbReference type="EMBL" id="KAK3260553.1"/>
    </source>
</evidence>
<dbReference type="GO" id="GO:0005783">
    <property type="term" value="C:endoplasmic reticulum"/>
    <property type="evidence" value="ECO:0007669"/>
    <property type="project" value="TreeGrafter"/>
</dbReference>
<protein>
    <submittedName>
        <fullName evidence="4">Uncharacterized protein</fullName>
    </submittedName>
</protein>
<dbReference type="PANTHER" id="PTHR44227">
    <property type="match status" value="1"/>
</dbReference>
<keyword evidence="2" id="KW-0802">TPR repeat</keyword>
<dbReference type="EMBL" id="LGRX02021267">
    <property type="protein sequence ID" value="KAK3256871.1"/>
    <property type="molecule type" value="Genomic_DNA"/>
</dbReference>
<dbReference type="InterPro" id="IPR052346">
    <property type="entry name" value="O-mannosyl-transferase_TMTC"/>
</dbReference>